<sequence>MTTRGGRGSVVVTGRAGALAIAAAPVVGVLAPSWWGRGGAVLVLLVVIITDRALAGSVQDVVVTRSGERSVRLGGTVESRLVLANTGSRRVRGEARDAWMPSAGATGAQWRIDIPAGDARAVAVRITPVRRGDRDAVATMIRSLGPLGVAGRQHDQLVPGTVRALPPFTSRKHLPSRTARLRELDGRQSVLGRGEGTEFDALREYVPGDDVRSIDWRATARSREVMVRTWRPERDRRIIIAVDSGRTSAGRVGDAPRLDAQLDAALLLAVLACRAGDRVDYFSHDVAVTSRASGTTESMLLPAMVDAMATVEPLLAETSATGIVAEVLRRARKRCLVVLVTPLEPAAIEHSWLPVIDGLLARHRVILASVADPALRGIARDRSSSDAVHAAAAAEQDLAERRRVAAWLRARGVTVVDADPEALPPALADQYLALKAAGRL</sequence>
<organism evidence="3 4">
    <name type="scientific">Lolliginicoccus lacisalsi</name>
    <dbReference type="NCBI Taxonomy" id="2742202"/>
    <lineage>
        <taxon>Bacteria</taxon>
        <taxon>Bacillati</taxon>
        <taxon>Actinomycetota</taxon>
        <taxon>Actinomycetes</taxon>
        <taxon>Mycobacteriales</taxon>
        <taxon>Hoyosellaceae</taxon>
        <taxon>Lolliginicoccus</taxon>
    </lineage>
</organism>
<dbReference type="PANTHER" id="PTHR33608:SF3">
    <property type="entry name" value="SLR2013 PROTEIN"/>
    <property type="match status" value="1"/>
</dbReference>
<comment type="caution">
    <text evidence="3">The sequence shown here is derived from an EMBL/GenBank/DDBJ whole genome shotgun (WGS) entry which is preliminary data.</text>
</comment>
<reference evidence="3" key="1">
    <citation type="submission" date="2020-09" db="EMBL/GenBank/DDBJ databases">
        <title>Hoyosella lacisalsi sp. nov., a halotolerant actinobacterium isolated from soil of Lake Gudzhirganskoe.</title>
        <authorList>
            <person name="Yang Q."/>
            <person name="Guo P.Y."/>
            <person name="Liu S.W."/>
            <person name="Li F.N."/>
            <person name="Sun C.H."/>
        </authorList>
    </citation>
    <scope>NUCLEOTIDE SEQUENCE</scope>
    <source>
        <strain evidence="3">G463</strain>
    </source>
</reference>
<proteinExistence type="predicted"/>
<gene>
    <name evidence="3" type="ORF">HT102_00360</name>
</gene>
<keyword evidence="1" id="KW-0812">Transmembrane</keyword>
<evidence type="ECO:0000259" key="2">
    <source>
        <dbReference type="Pfam" id="PF01882"/>
    </source>
</evidence>
<keyword evidence="1" id="KW-1133">Transmembrane helix</keyword>
<accession>A0A927J998</accession>
<protein>
    <submittedName>
        <fullName evidence="3">DUF58 domain-containing protein</fullName>
    </submittedName>
</protein>
<evidence type="ECO:0000313" key="3">
    <source>
        <dbReference type="EMBL" id="MBD8504939.1"/>
    </source>
</evidence>
<dbReference type="PANTHER" id="PTHR33608">
    <property type="entry name" value="BLL2464 PROTEIN"/>
    <property type="match status" value="1"/>
</dbReference>
<dbReference type="Pfam" id="PF01882">
    <property type="entry name" value="DUF58"/>
    <property type="match status" value="1"/>
</dbReference>
<dbReference type="RefSeq" id="WP_192037978.1">
    <property type="nucleotide sequence ID" value="NZ_JACYWE010000001.1"/>
</dbReference>
<dbReference type="Proteomes" id="UP000642993">
    <property type="component" value="Unassembled WGS sequence"/>
</dbReference>
<feature type="domain" description="DUF58" evidence="2">
    <location>
        <begin position="202"/>
        <end position="374"/>
    </location>
</feature>
<keyword evidence="1" id="KW-0472">Membrane</keyword>
<name>A0A927J998_9ACTN</name>
<feature type="transmembrane region" description="Helical" evidence="1">
    <location>
        <begin position="12"/>
        <end position="35"/>
    </location>
</feature>
<dbReference type="AlphaFoldDB" id="A0A927J998"/>
<evidence type="ECO:0000313" key="4">
    <source>
        <dbReference type="Proteomes" id="UP000642993"/>
    </source>
</evidence>
<keyword evidence="4" id="KW-1185">Reference proteome</keyword>
<dbReference type="InterPro" id="IPR002881">
    <property type="entry name" value="DUF58"/>
</dbReference>
<evidence type="ECO:0000256" key="1">
    <source>
        <dbReference type="SAM" id="Phobius"/>
    </source>
</evidence>
<dbReference type="EMBL" id="JACYWE010000001">
    <property type="protein sequence ID" value="MBD8504939.1"/>
    <property type="molecule type" value="Genomic_DNA"/>
</dbReference>